<proteinExistence type="predicted"/>
<sequence length="105" mass="11197">MLPSKLTLGLAAAVAALLLALGLMFRHYTAEVTQLRQDVKTAQAGEKAAKAAGSAYKAERDKVDSKYRQQQKDLANALEANRSWADAAVPDAVFDSLFGSTATAR</sequence>
<name>A0A261R4U6_9BORD</name>
<accession>A0A261R4U6</accession>
<evidence type="ECO:0000313" key="1">
    <source>
        <dbReference type="EMBL" id="OZI20044.1"/>
    </source>
</evidence>
<evidence type="ECO:0000313" key="2">
    <source>
        <dbReference type="Proteomes" id="UP000216857"/>
    </source>
</evidence>
<protein>
    <submittedName>
        <fullName evidence="1">Uncharacterized protein</fullName>
    </submittedName>
</protein>
<dbReference type="AlphaFoldDB" id="A0A261R4U6"/>
<dbReference type="EMBL" id="NEVJ01000003">
    <property type="protein sequence ID" value="OZI20044.1"/>
    <property type="molecule type" value="Genomic_DNA"/>
</dbReference>
<dbReference type="Proteomes" id="UP000216857">
    <property type="component" value="Unassembled WGS sequence"/>
</dbReference>
<organism evidence="1 2">
    <name type="scientific">Bordetella genomosp. 9</name>
    <dbReference type="NCBI Taxonomy" id="1416803"/>
    <lineage>
        <taxon>Bacteria</taxon>
        <taxon>Pseudomonadati</taxon>
        <taxon>Pseudomonadota</taxon>
        <taxon>Betaproteobacteria</taxon>
        <taxon>Burkholderiales</taxon>
        <taxon>Alcaligenaceae</taxon>
        <taxon>Bordetella</taxon>
    </lineage>
</organism>
<keyword evidence="2" id="KW-1185">Reference proteome</keyword>
<gene>
    <name evidence="1" type="ORF">CAL26_21050</name>
</gene>
<comment type="caution">
    <text evidence="1">The sequence shown here is derived from an EMBL/GenBank/DDBJ whole genome shotgun (WGS) entry which is preliminary data.</text>
</comment>
<dbReference type="RefSeq" id="WP_094848657.1">
    <property type="nucleotide sequence ID" value="NZ_NEVJ01000003.1"/>
</dbReference>
<reference evidence="1" key="1">
    <citation type="submission" date="2017-05" db="EMBL/GenBank/DDBJ databases">
        <title>Complete and WGS of Bordetella genogroups.</title>
        <authorList>
            <person name="Spilker T."/>
            <person name="Lipuma J."/>
        </authorList>
    </citation>
    <scope>NUCLEOTIDE SEQUENCE</scope>
    <source>
        <strain evidence="1">AU21707</strain>
    </source>
</reference>